<gene>
    <name evidence="1" type="ORF">PITCH_A140054</name>
</gene>
<accession>A0A445MSR7</accession>
<sequence>MYTNKKIRFVGFFRFFLFIILATGLGCGITKSMVGAITSEEPVIKKKIIVFPPINHCGLTQEKAAKISIDLAETLKEEPQLLLCNSTGDFPSPSEGDMNQYGVVYNRPEITEKAKAMNINGLILPYIPPIEESGGRSGIWPFRYDSKIYKMSLVTNVIDPVNGCLYLTELGSCEVKFPSDEIKDLSEHDIHEKVMEEAMPGLIKRQAKAIIDRLVKEPWTGKIAEVDNGIIKINAGSDAGIFPDQIFSVYSPGESIESKSGRTFTLLGEKLGTIKAVTVNAEDTIAETVEGGPFYAGQTIVFNP</sequence>
<dbReference type="PROSITE" id="PS51257">
    <property type="entry name" value="PROKAR_LIPOPROTEIN"/>
    <property type="match status" value="1"/>
</dbReference>
<dbReference type="AlphaFoldDB" id="A0A445MSR7"/>
<evidence type="ECO:0000313" key="1">
    <source>
        <dbReference type="EMBL" id="SPD72574.1"/>
    </source>
</evidence>
<reference evidence="1" key="1">
    <citation type="submission" date="2018-01" db="EMBL/GenBank/DDBJ databases">
        <authorList>
            <person name="Regsiter A."/>
            <person name="William W."/>
        </authorList>
    </citation>
    <scope>NUCLEOTIDE SEQUENCE</scope>
    <source>
        <strain evidence="1">TRIP AH-1</strain>
    </source>
</reference>
<name>A0A445MSR7_9BACT</name>
<proteinExistence type="predicted"/>
<organism evidence="1">
    <name type="scientific">uncultured Desulfobacterium sp</name>
    <dbReference type="NCBI Taxonomy" id="201089"/>
    <lineage>
        <taxon>Bacteria</taxon>
        <taxon>Pseudomonadati</taxon>
        <taxon>Thermodesulfobacteriota</taxon>
        <taxon>Desulfobacteria</taxon>
        <taxon>Desulfobacterales</taxon>
        <taxon>Desulfobacteriaceae</taxon>
        <taxon>Desulfobacterium</taxon>
        <taxon>environmental samples</taxon>
    </lineage>
</organism>
<protein>
    <submittedName>
        <fullName evidence="1">Uncharacterized protein</fullName>
    </submittedName>
</protein>
<dbReference type="EMBL" id="OJIN01000046">
    <property type="protein sequence ID" value="SPD72574.1"/>
    <property type="molecule type" value="Genomic_DNA"/>
</dbReference>